<proteinExistence type="predicted"/>
<gene>
    <name evidence="1" type="ORF">EgrG_000408500</name>
</gene>
<dbReference type="AlphaFoldDB" id="A0A068X2I7"/>
<dbReference type="WBParaSite" id="EgrG_000408500">
    <property type="protein sequence ID" value="EgrG_000408500"/>
    <property type="gene ID" value="EgrG_000408500"/>
</dbReference>
<accession>A0A068X2I7</accession>
<sequence>RDGSYFPTIYTSTCVLGAEMLVGSKVVGAAAGCVERNFKFDLEKRSQVCNVVYRLYSRLGCKGCVCRRGCADGKVHFGD</sequence>
<dbReference type="EMBL" id="LK028675">
    <property type="protein sequence ID" value="CDS24997.1"/>
    <property type="molecule type" value="Genomic_DNA"/>
</dbReference>
<dbReference type="Proteomes" id="UP000492820">
    <property type="component" value="Unassembled WGS sequence"/>
</dbReference>
<reference evidence="1 2" key="1">
    <citation type="journal article" date="2013" name="Nature">
        <title>The genomes of four tapeworm species reveal adaptations to parasitism.</title>
        <authorList>
            <person name="Tsai I.J."/>
            <person name="Zarowiecki M."/>
            <person name="Holroyd N."/>
            <person name="Garciarrubio A."/>
            <person name="Sanchez-Flores A."/>
            <person name="Brooks K.L."/>
            <person name="Tracey A."/>
            <person name="Bobes R.J."/>
            <person name="Fragoso G."/>
            <person name="Sciutto E."/>
            <person name="Aslett M."/>
            <person name="Beasley H."/>
            <person name="Bennett H.M."/>
            <person name="Cai J."/>
            <person name="Camicia F."/>
            <person name="Clark R."/>
            <person name="Cucher M."/>
            <person name="De Silva N."/>
            <person name="Day T.A."/>
            <person name="Deplazes P."/>
            <person name="Estrada K."/>
            <person name="Fernandez C."/>
            <person name="Holland P.W."/>
            <person name="Hou J."/>
            <person name="Hu S."/>
            <person name="Huckvale T."/>
            <person name="Hung S.S."/>
            <person name="Kamenetzky L."/>
            <person name="Keane J.A."/>
            <person name="Kiss F."/>
            <person name="Koziol U."/>
            <person name="Lambert O."/>
            <person name="Liu K."/>
            <person name="Luo X."/>
            <person name="Luo Y."/>
            <person name="Macchiaroli N."/>
            <person name="Nichol S."/>
            <person name="Paps J."/>
            <person name="Parkinson J."/>
            <person name="Pouchkina-Stantcheva N."/>
            <person name="Riddiford N."/>
            <person name="Rosenzvit M."/>
            <person name="Salinas G."/>
            <person name="Wasmuth J.D."/>
            <person name="Zamanian M."/>
            <person name="Zheng Y."/>
            <person name="Cai X."/>
            <person name="Soberon X."/>
            <person name="Olson P.D."/>
            <person name="Laclette J.P."/>
            <person name="Brehm K."/>
            <person name="Berriman M."/>
            <person name="Garciarrubio A."/>
            <person name="Bobes R.J."/>
            <person name="Fragoso G."/>
            <person name="Sanchez-Flores A."/>
            <person name="Estrada K."/>
            <person name="Cevallos M.A."/>
            <person name="Morett E."/>
            <person name="Gonzalez V."/>
            <person name="Portillo T."/>
            <person name="Ochoa-Leyva A."/>
            <person name="Jose M.V."/>
            <person name="Sciutto E."/>
            <person name="Landa A."/>
            <person name="Jimenez L."/>
            <person name="Valdes V."/>
            <person name="Carrero J.C."/>
            <person name="Larralde C."/>
            <person name="Morales-Montor J."/>
            <person name="Limon-Lason J."/>
            <person name="Soberon X."/>
            <person name="Laclette J.P."/>
        </authorList>
    </citation>
    <scope>NUCLEOTIDE SEQUENCE [LARGE SCALE GENOMIC DNA]</scope>
</reference>
<reference evidence="1" key="2">
    <citation type="submission" date="2014-06" db="EMBL/GenBank/DDBJ databases">
        <authorList>
            <person name="Aslett M."/>
        </authorList>
    </citation>
    <scope>NUCLEOTIDE SEQUENCE</scope>
</reference>
<organism evidence="1">
    <name type="scientific">Echinococcus granulosus</name>
    <name type="common">Hydatid tapeworm</name>
    <dbReference type="NCBI Taxonomy" id="6210"/>
    <lineage>
        <taxon>Eukaryota</taxon>
        <taxon>Metazoa</taxon>
        <taxon>Spiralia</taxon>
        <taxon>Lophotrochozoa</taxon>
        <taxon>Platyhelminthes</taxon>
        <taxon>Cestoda</taxon>
        <taxon>Eucestoda</taxon>
        <taxon>Cyclophyllidea</taxon>
        <taxon>Taeniidae</taxon>
        <taxon>Echinococcus</taxon>
        <taxon>Echinococcus granulosus group</taxon>
    </lineage>
</organism>
<evidence type="ECO:0000313" key="3">
    <source>
        <dbReference type="WBParaSite" id="EgrG_000408500"/>
    </source>
</evidence>
<reference evidence="3" key="3">
    <citation type="submission" date="2020-10" db="UniProtKB">
        <authorList>
            <consortium name="WormBaseParasite"/>
        </authorList>
    </citation>
    <scope>IDENTIFICATION</scope>
</reference>
<protein>
    <submittedName>
        <fullName evidence="3">Peptidase S1 domain-containing protein</fullName>
    </submittedName>
</protein>
<name>A0A068X2I7_ECHGR</name>
<evidence type="ECO:0000313" key="2">
    <source>
        <dbReference type="Proteomes" id="UP000492820"/>
    </source>
</evidence>
<feature type="non-terminal residue" evidence="1">
    <location>
        <position position="1"/>
    </location>
</feature>
<evidence type="ECO:0000313" key="1">
    <source>
        <dbReference type="EMBL" id="CDS24997.1"/>
    </source>
</evidence>